<accession>A0AAD7GDQ5</accession>
<gene>
    <name evidence="2" type="ORF">B0H17DRAFT_1138923</name>
</gene>
<organism evidence="2 3">
    <name type="scientific">Mycena rosella</name>
    <name type="common">Pink bonnet</name>
    <name type="synonym">Agaricus rosellus</name>
    <dbReference type="NCBI Taxonomy" id="1033263"/>
    <lineage>
        <taxon>Eukaryota</taxon>
        <taxon>Fungi</taxon>
        <taxon>Dikarya</taxon>
        <taxon>Basidiomycota</taxon>
        <taxon>Agaricomycotina</taxon>
        <taxon>Agaricomycetes</taxon>
        <taxon>Agaricomycetidae</taxon>
        <taxon>Agaricales</taxon>
        <taxon>Marasmiineae</taxon>
        <taxon>Mycenaceae</taxon>
        <taxon>Mycena</taxon>
    </lineage>
</organism>
<dbReference type="Proteomes" id="UP001221757">
    <property type="component" value="Unassembled WGS sequence"/>
</dbReference>
<dbReference type="EMBL" id="JARKIE010000126">
    <property type="protein sequence ID" value="KAJ7679909.1"/>
    <property type="molecule type" value="Genomic_DNA"/>
</dbReference>
<evidence type="ECO:0000313" key="3">
    <source>
        <dbReference type="Proteomes" id="UP001221757"/>
    </source>
</evidence>
<proteinExistence type="predicted"/>
<name>A0AAD7GDQ5_MYCRO</name>
<reference evidence="2" key="1">
    <citation type="submission" date="2023-03" db="EMBL/GenBank/DDBJ databases">
        <title>Massive genome expansion in bonnet fungi (Mycena s.s.) driven by repeated elements and novel gene families across ecological guilds.</title>
        <authorList>
            <consortium name="Lawrence Berkeley National Laboratory"/>
            <person name="Harder C.B."/>
            <person name="Miyauchi S."/>
            <person name="Viragh M."/>
            <person name="Kuo A."/>
            <person name="Thoen E."/>
            <person name="Andreopoulos B."/>
            <person name="Lu D."/>
            <person name="Skrede I."/>
            <person name="Drula E."/>
            <person name="Henrissat B."/>
            <person name="Morin E."/>
            <person name="Kohler A."/>
            <person name="Barry K."/>
            <person name="LaButti K."/>
            <person name="Morin E."/>
            <person name="Salamov A."/>
            <person name="Lipzen A."/>
            <person name="Mereny Z."/>
            <person name="Hegedus B."/>
            <person name="Baldrian P."/>
            <person name="Stursova M."/>
            <person name="Weitz H."/>
            <person name="Taylor A."/>
            <person name="Grigoriev I.V."/>
            <person name="Nagy L.G."/>
            <person name="Martin F."/>
            <person name="Kauserud H."/>
        </authorList>
    </citation>
    <scope>NUCLEOTIDE SEQUENCE</scope>
    <source>
        <strain evidence="2">CBHHK067</strain>
    </source>
</reference>
<sequence length="380" mass="42118">MAKWRDRDERSGAVAPFSSNPSSVLQSAIGSNFPELKPRLILRARPDDAGTVAEFGDISSGICLIPEPDVGTYMLVPGIVPTKWAGSHRMSHHTIIPLLHLNSIAIPGNSKISCYIYMQLDGPEFPTVVCFYDSLPTSLRHCQQALSPIRLFGTLFGILIHYHPGGAFLVIRTLAHLPHGLEVPNTTPLHMPTKETKRVCRLSTLTRPDPALHWNSSTTPEMVAYGRQGEHRPTIFLLAAICMKSVVSRRLGLRRTNCTCWEQNTILGLRIINDHDARSLPALYVGSETIGGVFLQVPAPKVRCLSHPWMTRHDRRRVLFLVNPDDTVVADASTSLLCAPPELRAASWLHSLCPTATSREREKLSIHPCTHRGIEPWVAV</sequence>
<protein>
    <submittedName>
        <fullName evidence="2">Uncharacterized protein</fullName>
    </submittedName>
</protein>
<feature type="region of interest" description="Disordered" evidence="1">
    <location>
        <begin position="1"/>
        <end position="20"/>
    </location>
</feature>
<evidence type="ECO:0000256" key="1">
    <source>
        <dbReference type="SAM" id="MobiDB-lite"/>
    </source>
</evidence>
<comment type="caution">
    <text evidence="2">The sequence shown here is derived from an EMBL/GenBank/DDBJ whole genome shotgun (WGS) entry which is preliminary data.</text>
</comment>
<dbReference type="AlphaFoldDB" id="A0AAD7GDQ5"/>
<keyword evidence="3" id="KW-1185">Reference proteome</keyword>
<feature type="compositionally biased region" description="Basic and acidic residues" evidence="1">
    <location>
        <begin position="1"/>
        <end position="11"/>
    </location>
</feature>
<evidence type="ECO:0000313" key="2">
    <source>
        <dbReference type="EMBL" id="KAJ7679909.1"/>
    </source>
</evidence>